<feature type="domain" description="LysM" evidence="1">
    <location>
        <begin position="472"/>
        <end position="516"/>
    </location>
</feature>
<dbReference type="Pfam" id="PF12673">
    <property type="entry name" value="SipL"/>
    <property type="match status" value="3"/>
</dbReference>
<gene>
    <name evidence="2" type="ORF">F8153_02295</name>
</gene>
<organism evidence="2 3">
    <name type="scientific">Alkaliphilus serpentinus</name>
    <dbReference type="NCBI Taxonomy" id="1482731"/>
    <lineage>
        <taxon>Bacteria</taxon>
        <taxon>Bacillati</taxon>
        <taxon>Bacillota</taxon>
        <taxon>Clostridia</taxon>
        <taxon>Peptostreptococcales</taxon>
        <taxon>Natronincolaceae</taxon>
        <taxon>Alkaliphilus</taxon>
    </lineage>
</organism>
<dbReference type="EMBL" id="WBZB01000008">
    <property type="protein sequence ID" value="KAB3532487.1"/>
    <property type="molecule type" value="Genomic_DNA"/>
</dbReference>
<evidence type="ECO:0000313" key="3">
    <source>
        <dbReference type="Proteomes" id="UP000465601"/>
    </source>
</evidence>
<dbReference type="Proteomes" id="UP000465601">
    <property type="component" value="Unassembled WGS sequence"/>
</dbReference>
<sequence length="524" mass="58977">MPVELLKDTLATDITIAEDTAQAIIEGDILVPDIKPDISRVISVDGTIQVNKLEAGENKLTTEGSIKFKILYVSDRGDAALYSIDSSTAFKQTMNLEGMNNQTLAKVDAVIEHIDYTINNERKVGVKAVINLKATGKMKRQKEITREITGLEDIQVLRENFNYTEVIGQATSETLVKDTYELSEDLPGIREVINWRATAVERETKITDGKVIVGGIMNIELLYIADDYDGTLNIFKESIPFTHFVEIDRAQSDMKYLLKLEVPEVYTSIKENLQGEEKVLEVEAITKIGVKVINNITREFVVDAYSPSKKIKIKKDSIDFKENIGMNRSHVMLRETIDIPNSMPSIAKVFSASAKPILSDYSIVDDKAVIEGILEASIIYLAEEGDLPIYSIRQEVPFRHYVDVDGLKDNMSANIDLYTEEVTFEQINGQQVDIKINVGAACEGYLNKTIEVVNEILELEEEAVNTNKPSLTIYYIQPGDTLWKIAKKYRTTVERLMASNTLENSLNIKVGDYLLIEKVHHFKF</sequence>
<dbReference type="SMART" id="SM00257">
    <property type="entry name" value="LysM"/>
    <property type="match status" value="1"/>
</dbReference>
<keyword evidence="3" id="KW-1185">Reference proteome</keyword>
<reference evidence="2 3" key="1">
    <citation type="submission" date="2019-10" db="EMBL/GenBank/DDBJ databases">
        <title>Alkaliphilus serpentinus sp. nov. and Alkaliphilus pronyensis sp. nov., two novel anaerobic alkaliphilic species isolated from the serpentinized-hosted hydrothermal field of the Prony Bay (New Caledonia).</title>
        <authorList>
            <person name="Postec A."/>
        </authorList>
    </citation>
    <scope>NUCLEOTIDE SEQUENCE [LARGE SCALE GENOMIC DNA]</scope>
    <source>
        <strain evidence="2 3">LacT</strain>
    </source>
</reference>
<dbReference type="InterPro" id="IPR036779">
    <property type="entry name" value="LysM_dom_sf"/>
</dbReference>
<dbReference type="InterPro" id="IPR024300">
    <property type="entry name" value="SipL_SPOCS_dom"/>
</dbReference>
<dbReference type="OrthoDB" id="9779340at2"/>
<dbReference type="CDD" id="cd00118">
    <property type="entry name" value="LysM"/>
    <property type="match status" value="1"/>
</dbReference>
<evidence type="ECO:0000259" key="1">
    <source>
        <dbReference type="PROSITE" id="PS51782"/>
    </source>
</evidence>
<dbReference type="Pfam" id="PF01476">
    <property type="entry name" value="LysM"/>
    <property type="match status" value="1"/>
</dbReference>
<dbReference type="AlphaFoldDB" id="A0A833HQX7"/>
<dbReference type="Gene3D" id="3.10.350.10">
    <property type="entry name" value="LysM domain"/>
    <property type="match status" value="1"/>
</dbReference>
<dbReference type="InterPro" id="IPR018392">
    <property type="entry name" value="LysM"/>
</dbReference>
<dbReference type="SUPFAM" id="SSF54106">
    <property type="entry name" value="LysM domain"/>
    <property type="match status" value="1"/>
</dbReference>
<name>A0A833HQX7_9FIRM</name>
<dbReference type="RefSeq" id="WP_151864737.1">
    <property type="nucleotide sequence ID" value="NZ_WBZB01000008.1"/>
</dbReference>
<accession>A0A833HQX7</accession>
<evidence type="ECO:0000313" key="2">
    <source>
        <dbReference type="EMBL" id="KAB3532487.1"/>
    </source>
</evidence>
<protein>
    <submittedName>
        <fullName evidence="2">DUF3794 domain-containing protein</fullName>
    </submittedName>
</protein>
<comment type="caution">
    <text evidence="2">The sequence shown here is derived from an EMBL/GenBank/DDBJ whole genome shotgun (WGS) entry which is preliminary data.</text>
</comment>
<dbReference type="PROSITE" id="PS51782">
    <property type="entry name" value="LYSM"/>
    <property type="match status" value="1"/>
</dbReference>
<proteinExistence type="predicted"/>